<organism evidence="1 2">
    <name type="scientific">Popillia japonica</name>
    <name type="common">Japanese beetle</name>
    <dbReference type="NCBI Taxonomy" id="7064"/>
    <lineage>
        <taxon>Eukaryota</taxon>
        <taxon>Metazoa</taxon>
        <taxon>Ecdysozoa</taxon>
        <taxon>Arthropoda</taxon>
        <taxon>Hexapoda</taxon>
        <taxon>Insecta</taxon>
        <taxon>Pterygota</taxon>
        <taxon>Neoptera</taxon>
        <taxon>Endopterygota</taxon>
        <taxon>Coleoptera</taxon>
        <taxon>Polyphaga</taxon>
        <taxon>Scarabaeiformia</taxon>
        <taxon>Scarabaeidae</taxon>
        <taxon>Rutelinae</taxon>
        <taxon>Popillia</taxon>
    </lineage>
</organism>
<comment type="caution">
    <text evidence="1">The sequence shown here is derived from an EMBL/GenBank/DDBJ whole genome shotgun (WGS) entry which is preliminary data.</text>
</comment>
<evidence type="ECO:0000313" key="2">
    <source>
        <dbReference type="Proteomes" id="UP001458880"/>
    </source>
</evidence>
<protein>
    <submittedName>
        <fullName evidence="1">Uncharacterized protein</fullName>
    </submittedName>
</protein>
<proteinExistence type="predicted"/>
<dbReference type="AlphaFoldDB" id="A0AAW1MA19"/>
<accession>A0AAW1MA19</accession>
<gene>
    <name evidence="1" type="ORF">QE152_g8536</name>
</gene>
<sequence length="129" mass="15147">MVDSFMHVLLNNVTRNSVLNKTGIDDNYPDSVENYKRMKLNLENELKIYPNLYYLATFTRYCPLQFKICSVVFEKHRSIPACRLSVEYEADGGYLSEQGDELKMLVSMLLKHVPINCYIMNRVLIERKK</sequence>
<name>A0AAW1MA19_POPJA</name>
<dbReference type="EMBL" id="JASPKY010000068">
    <property type="protein sequence ID" value="KAK9743501.1"/>
    <property type="molecule type" value="Genomic_DNA"/>
</dbReference>
<keyword evidence="2" id="KW-1185">Reference proteome</keyword>
<reference evidence="1 2" key="1">
    <citation type="journal article" date="2024" name="BMC Genomics">
        <title>De novo assembly and annotation of Popillia japonica's genome with initial clues to its potential as an invasive pest.</title>
        <authorList>
            <person name="Cucini C."/>
            <person name="Boschi S."/>
            <person name="Funari R."/>
            <person name="Cardaioli E."/>
            <person name="Iannotti N."/>
            <person name="Marturano G."/>
            <person name="Paoli F."/>
            <person name="Bruttini M."/>
            <person name="Carapelli A."/>
            <person name="Frati F."/>
            <person name="Nardi F."/>
        </authorList>
    </citation>
    <scope>NUCLEOTIDE SEQUENCE [LARGE SCALE GENOMIC DNA]</scope>
    <source>
        <strain evidence="1">DMR45628</strain>
    </source>
</reference>
<dbReference type="Proteomes" id="UP001458880">
    <property type="component" value="Unassembled WGS sequence"/>
</dbReference>
<evidence type="ECO:0000313" key="1">
    <source>
        <dbReference type="EMBL" id="KAK9743501.1"/>
    </source>
</evidence>